<comment type="cofactor">
    <cofactor evidence="1 10">
        <name>Mg(2+)</name>
        <dbReference type="ChEBI" id="CHEBI:18420"/>
    </cofactor>
</comment>
<comment type="pathway">
    <text evidence="3">Secondary metabolite biosynthesis; terpenoid biosynthesis.</text>
</comment>
<feature type="transmembrane region" description="Helical" evidence="10">
    <location>
        <begin position="127"/>
        <end position="149"/>
    </location>
</feature>
<dbReference type="Pfam" id="PF01040">
    <property type="entry name" value="UbiA"/>
    <property type="match status" value="1"/>
</dbReference>
<feature type="transmembrane region" description="Helical" evidence="10">
    <location>
        <begin position="161"/>
        <end position="176"/>
    </location>
</feature>
<proteinExistence type="inferred from homology"/>
<evidence type="ECO:0000256" key="9">
    <source>
        <dbReference type="ARBA" id="ARBA00023180"/>
    </source>
</evidence>
<dbReference type="EMBL" id="JBANMG010000006">
    <property type="protein sequence ID" value="KAK6951839.1"/>
    <property type="molecule type" value="Genomic_DNA"/>
</dbReference>
<comment type="function">
    <text evidence="10">Catalyzes the prenylation of para-hydroxybenzoate (PHB) with an all-trans polyprenyl group. Mediates the second step in the final reaction sequence of coenzyme Q (CoQ) biosynthesis, which is the condensation of the polyisoprenoid side chain with PHB, generating the first membrane-bound Q intermediate.</text>
</comment>
<dbReference type="Gene3D" id="1.20.120.1780">
    <property type="entry name" value="UbiA prenyltransferase"/>
    <property type="match status" value="1"/>
</dbReference>
<keyword evidence="10" id="KW-0414">Isoprene biosynthesis</keyword>
<feature type="transmembrane region" description="Helical" evidence="10">
    <location>
        <begin position="185"/>
        <end position="202"/>
    </location>
</feature>
<dbReference type="FunFam" id="1.10.357.140:FF:000008">
    <property type="entry name" value="4-hydroxybenzoate octaprenyltransferase"/>
    <property type="match status" value="1"/>
</dbReference>
<dbReference type="FunFam" id="1.20.120.1780:FF:000001">
    <property type="entry name" value="4-hydroxybenzoate octaprenyltransferase"/>
    <property type="match status" value="1"/>
</dbReference>
<comment type="catalytic activity">
    <reaction evidence="10">
        <text>an all-trans-polyprenyl diphosphate + 4-hydroxybenzoate = a 4-hydroxy-3-(all-trans-polyprenyl)benzoate + diphosphate</text>
        <dbReference type="Rhea" id="RHEA:44504"/>
        <dbReference type="Rhea" id="RHEA-COMP:9514"/>
        <dbReference type="Rhea" id="RHEA-COMP:9564"/>
        <dbReference type="ChEBI" id="CHEBI:17879"/>
        <dbReference type="ChEBI" id="CHEBI:33019"/>
        <dbReference type="ChEBI" id="CHEBI:58914"/>
        <dbReference type="ChEBI" id="CHEBI:78396"/>
        <dbReference type="EC" id="2.5.1.39"/>
    </reaction>
</comment>
<evidence type="ECO:0000256" key="7">
    <source>
        <dbReference type="ARBA" id="ARBA00022989"/>
    </source>
</evidence>
<feature type="transmembrane region" description="Helical" evidence="10">
    <location>
        <begin position="258"/>
        <end position="278"/>
    </location>
</feature>
<keyword evidence="10" id="KW-0496">Mitochondrion</keyword>
<dbReference type="PANTHER" id="PTHR11048">
    <property type="entry name" value="PRENYLTRANSFERASES"/>
    <property type="match status" value="1"/>
</dbReference>
<dbReference type="InterPro" id="IPR039653">
    <property type="entry name" value="Prenyltransferase"/>
</dbReference>
<dbReference type="InterPro" id="IPR000537">
    <property type="entry name" value="UbiA_prenyltransferase"/>
</dbReference>
<feature type="transmembrane region" description="Helical" evidence="10">
    <location>
        <begin position="284"/>
        <end position="301"/>
    </location>
</feature>
<comment type="subcellular location">
    <subcellularLocation>
        <location evidence="2">Membrane</location>
        <topology evidence="2">Multi-pass membrane protein</topology>
    </subcellularLocation>
    <subcellularLocation>
        <location evidence="10">Mitochondrion inner membrane</location>
        <topology evidence="10">Multi-pass membrane protein</topology>
        <orientation evidence="10">Matrix side</orientation>
    </subcellularLocation>
</comment>
<keyword evidence="9" id="KW-0325">Glycoprotein</keyword>
<dbReference type="AlphaFoldDB" id="A0AAX6MGT9"/>
<dbReference type="HAMAP" id="MF_01635">
    <property type="entry name" value="UbiA"/>
    <property type="match status" value="1"/>
</dbReference>
<dbReference type="EC" id="2.5.1.39" evidence="10"/>
<evidence type="ECO:0000313" key="13">
    <source>
        <dbReference type="Proteomes" id="UP001369815"/>
    </source>
</evidence>
<dbReference type="CDD" id="cd13959">
    <property type="entry name" value="PT_UbiA_COQ2"/>
    <property type="match status" value="1"/>
</dbReference>
<keyword evidence="10" id="KW-0999">Mitochondrion inner membrane</keyword>
<evidence type="ECO:0000256" key="11">
    <source>
        <dbReference type="SAM" id="MobiDB-lite"/>
    </source>
</evidence>
<keyword evidence="5 10" id="KW-0808">Transferase</keyword>
<reference evidence="12 13" key="1">
    <citation type="journal article" date="2024" name="Front Chem Biol">
        <title>Unveiling the potential of Daldinia eschscholtzii MFLUCC 19-0629 through bioactivity and bioinformatics studies for enhanced sustainable agriculture production.</title>
        <authorList>
            <person name="Brooks S."/>
            <person name="Weaver J.A."/>
            <person name="Klomchit A."/>
            <person name="Alharthi S.A."/>
            <person name="Onlamun T."/>
            <person name="Nurani R."/>
            <person name="Vong T.K."/>
            <person name="Alberti F."/>
            <person name="Greco C."/>
        </authorList>
    </citation>
    <scope>NUCLEOTIDE SEQUENCE [LARGE SCALE GENOMIC DNA]</scope>
    <source>
        <strain evidence="12">MFLUCC 19-0629</strain>
    </source>
</reference>
<keyword evidence="8 10" id="KW-0472">Membrane</keyword>
<evidence type="ECO:0000313" key="12">
    <source>
        <dbReference type="EMBL" id="KAK6951839.1"/>
    </source>
</evidence>
<protein>
    <recommendedName>
        <fullName evidence="10">4-hydroxybenzoate polyprenyltransferase, mitochondrial</fullName>
        <shortName evidence="10">4-HB polyprenyltransferase</shortName>
        <ecNumber evidence="10">2.5.1.39</ecNumber>
    </recommendedName>
    <alternativeName>
        <fullName evidence="10">Para-hydroxybenzoate--polyprenyltransferase</fullName>
        <shortName evidence="10">PHB:PPT</shortName>
        <shortName evidence="10">PHB:polyprenyltransferase</shortName>
    </alternativeName>
</protein>
<dbReference type="GO" id="GO:0005743">
    <property type="term" value="C:mitochondrial inner membrane"/>
    <property type="evidence" value="ECO:0007669"/>
    <property type="project" value="UniProtKB-SubCell"/>
</dbReference>
<feature type="transmembrane region" description="Helical" evidence="10">
    <location>
        <begin position="86"/>
        <end position="107"/>
    </location>
</feature>
<name>A0AAX6MGT9_9PEZI</name>
<evidence type="ECO:0000256" key="4">
    <source>
        <dbReference type="ARBA" id="ARBA00005985"/>
    </source>
</evidence>
<keyword evidence="6 10" id="KW-0812">Transmembrane</keyword>
<evidence type="ECO:0000256" key="5">
    <source>
        <dbReference type="ARBA" id="ARBA00022679"/>
    </source>
</evidence>
<evidence type="ECO:0000256" key="10">
    <source>
        <dbReference type="HAMAP-Rule" id="MF_03189"/>
    </source>
</evidence>
<dbReference type="GO" id="GO:0008299">
    <property type="term" value="P:isoprenoid biosynthetic process"/>
    <property type="evidence" value="ECO:0007669"/>
    <property type="project" value="UniProtKB-UniRule"/>
</dbReference>
<feature type="region of interest" description="Disordered" evidence="11">
    <location>
        <begin position="1"/>
        <end position="25"/>
    </location>
</feature>
<sequence>MAVTSSKTPLVPKKAEETQPDPFAHLPPYTDPTTGFLSWLPRSWIPYAQLMRLDRPAGLYAFYFPYLIGLMYAACIAPTAPKPLELLQLAAIYLPMNILLRGAACSWNDTVDQEFDRQVERCRHRPVARGAVSTTAAHIFTASLVAAIYPILTLFPEGCKLHMAISVVLFFIYALMKRVTYYPQVFLGFPFAWAIFFCAATLDVDPFGIYALPTSALFAANILWTIIYDTIYAHQDVKDDEKAGVKSMALRFRNNTKLLSATLAVAMVALLTLCGVWTGSGAPYYVGTVGGVAAAMTWYIYSVDLGNPQSCGAWFHDQFWIVGGALMAGFAAEYFCRVTDATVWQN</sequence>
<dbReference type="PANTHER" id="PTHR11048:SF39">
    <property type="entry name" value="POLYPRENYL TRANSFERASE AUSN"/>
    <property type="match status" value="1"/>
</dbReference>
<feature type="transmembrane region" description="Helical" evidence="10">
    <location>
        <begin position="59"/>
        <end position="80"/>
    </location>
</feature>
<keyword evidence="10" id="KW-0831">Ubiquinone biosynthesis</keyword>
<keyword evidence="13" id="KW-1185">Reference proteome</keyword>
<evidence type="ECO:0000256" key="3">
    <source>
        <dbReference type="ARBA" id="ARBA00004721"/>
    </source>
</evidence>
<comment type="pathway">
    <text evidence="10">Cofactor biosynthesis; ubiquinone biosynthesis.</text>
</comment>
<evidence type="ECO:0000256" key="8">
    <source>
        <dbReference type="ARBA" id="ARBA00023136"/>
    </source>
</evidence>
<dbReference type="InterPro" id="IPR044878">
    <property type="entry name" value="UbiA_sf"/>
</dbReference>
<keyword evidence="7 10" id="KW-1133">Transmembrane helix</keyword>
<accession>A0AAX6MGT9</accession>
<dbReference type="InterPro" id="IPR006370">
    <property type="entry name" value="HB_polyprenyltransferase-like"/>
</dbReference>
<comment type="caution">
    <text evidence="12">The sequence shown here is derived from an EMBL/GenBank/DDBJ whole genome shotgun (WGS) entry which is preliminary data.</text>
</comment>
<dbReference type="Proteomes" id="UP001369815">
    <property type="component" value="Unassembled WGS sequence"/>
</dbReference>
<evidence type="ECO:0000256" key="2">
    <source>
        <dbReference type="ARBA" id="ARBA00004141"/>
    </source>
</evidence>
<gene>
    <name evidence="12" type="ORF">Daesc_006364</name>
</gene>
<evidence type="ECO:0000256" key="6">
    <source>
        <dbReference type="ARBA" id="ARBA00022692"/>
    </source>
</evidence>
<dbReference type="GO" id="GO:0006744">
    <property type="term" value="P:ubiquinone biosynthetic process"/>
    <property type="evidence" value="ECO:0007669"/>
    <property type="project" value="UniProtKB-UniRule"/>
</dbReference>
<evidence type="ECO:0000256" key="1">
    <source>
        <dbReference type="ARBA" id="ARBA00001946"/>
    </source>
</evidence>
<organism evidence="12 13">
    <name type="scientific">Daldinia eschscholtzii</name>
    <dbReference type="NCBI Taxonomy" id="292717"/>
    <lineage>
        <taxon>Eukaryota</taxon>
        <taxon>Fungi</taxon>
        <taxon>Dikarya</taxon>
        <taxon>Ascomycota</taxon>
        <taxon>Pezizomycotina</taxon>
        <taxon>Sordariomycetes</taxon>
        <taxon>Xylariomycetidae</taxon>
        <taxon>Xylariales</taxon>
        <taxon>Hypoxylaceae</taxon>
        <taxon>Daldinia</taxon>
    </lineage>
</organism>
<feature type="transmembrane region" description="Helical" evidence="10">
    <location>
        <begin position="208"/>
        <end position="228"/>
    </location>
</feature>
<dbReference type="GO" id="GO:0008412">
    <property type="term" value="F:4-hydroxybenzoate polyprenyltransferase activity"/>
    <property type="evidence" value="ECO:0007669"/>
    <property type="project" value="UniProtKB-EC"/>
</dbReference>
<dbReference type="Gene3D" id="1.10.357.140">
    <property type="entry name" value="UbiA prenyltransferase"/>
    <property type="match status" value="1"/>
</dbReference>
<comment type="similarity">
    <text evidence="4 10">Belongs to the UbiA prenyltransferase family.</text>
</comment>